<accession>A0A6A6UJ93</accession>
<reference evidence="1" key="1">
    <citation type="journal article" date="2020" name="Stud. Mycol.">
        <title>101 Dothideomycetes genomes: a test case for predicting lifestyles and emergence of pathogens.</title>
        <authorList>
            <person name="Haridas S."/>
            <person name="Albert R."/>
            <person name="Binder M."/>
            <person name="Bloem J."/>
            <person name="Labutti K."/>
            <person name="Salamov A."/>
            <person name="Andreopoulos B."/>
            <person name="Baker S."/>
            <person name="Barry K."/>
            <person name="Bills G."/>
            <person name="Bluhm B."/>
            <person name="Cannon C."/>
            <person name="Castanera R."/>
            <person name="Culley D."/>
            <person name="Daum C."/>
            <person name="Ezra D."/>
            <person name="Gonzalez J."/>
            <person name="Henrissat B."/>
            <person name="Kuo A."/>
            <person name="Liang C."/>
            <person name="Lipzen A."/>
            <person name="Lutzoni F."/>
            <person name="Magnuson J."/>
            <person name="Mondo S."/>
            <person name="Nolan M."/>
            <person name="Ohm R."/>
            <person name="Pangilinan J."/>
            <person name="Park H.-J."/>
            <person name="Ramirez L."/>
            <person name="Alfaro M."/>
            <person name="Sun H."/>
            <person name="Tritt A."/>
            <person name="Yoshinaga Y."/>
            <person name="Zwiers L.-H."/>
            <person name="Turgeon B."/>
            <person name="Goodwin S."/>
            <person name="Spatafora J."/>
            <person name="Crous P."/>
            <person name="Grigoriev I."/>
        </authorList>
    </citation>
    <scope>NUCLEOTIDE SEQUENCE</scope>
    <source>
        <strain evidence="1">CBS 115976</strain>
    </source>
</reference>
<sequence>MMGLKISNCEVYSNRMVDVGLALSHSLFVASAPQHEIINIGLSIPQTGLSFQLCFREAIYDSTGKLFPSTASGLRSRDLLIITQAQHSINSNQVHMARSYRRHLFLTPFTIPRHRIRIEVLTIRPTQEEKFFSSLSTSLTSRASPIAYRAVKASITIGEAS</sequence>
<keyword evidence="2" id="KW-1185">Reference proteome</keyword>
<name>A0A6A6UJ93_9PEZI</name>
<protein>
    <submittedName>
        <fullName evidence="1">Uncharacterized protein</fullName>
    </submittedName>
</protein>
<organism evidence="1 2">
    <name type="scientific">Microthyrium microscopicum</name>
    <dbReference type="NCBI Taxonomy" id="703497"/>
    <lineage>
        <taxon>Eukaryota</taxon>
        <taxon>Fungi</taxon>
        <taxon>Dikarya</taxon>
        <taxon>Ascomycota</taxon>
        <taxon>Pezizomycotina</taxon>
        <taxon>Dothideomycetes</taxon>
        <taxon>Dothideomycetes incertae sedis</taxon>
        <taxon>Microthyriales</taxon>
        <taxon>Microthyriaceae</taxon>
        <taxon>Microthyrium</taxon>
    </lineage>
</organism>
<dbReference type="Proteomes" id="UP000799302">
    <property type="component" value="Unassembled WGS sequence"/>
</dbReference>
<dbReference type="AlphaFoldDB" id="A0A6A6UJ93"/>
<proteinExistence type="predicted"/>
<gene>
    <name evidence="1" type="ORF">BT63DRAFT_181072</name>
</gene>
<evidence type="ECO:0000313" key="1">
    <source>
        <dbReference type="EMBL" id="KAF2671850.1"/>
    </source>
</evidence>
<evidence type="ECO:0000313" key="2">
    <source>
        <dbReference type="Proteomes" id="UP000799302"/>
    </source>
</evidence>
<dbReference type="EMBL" id="MU004232">
    <property type="protein sequence ID" value="KAF2671850.1"/>
    <property type="molecule type" value="Genomic_DNA"/>
</dbReference>